<dbReference type="Proteomes" id="UP000034539">
    <property type="component" value="Unassembled WGS sequence"/>
</dbReference>
<reference evidence="1 2" key="1">
    <citation type="journal article" date="2015" name="Nature">
        <title>rRNA introns, odd ribosomes, and small enigmatic genomes across a large radiation of phyla.</title>
        <authorList>
            <person name="Brown C.T."/>
            <person name="Hug L.A."/>
            <person name="Thomas B.C."/>
            <person name="Sharon I."/>
            <person name="Castelle C.J."/>
            <person name="Singh A."/>
            <person name="Wilkins M.J."/>
            <person name="Williams K.H."/>
            <person name="Banfield J.F."/>
        </authorList>
    </citation>
    <scope>NUCLEOTIDE SEQUENCE [LARGE SCALE GENOMIC DNA]</scope>
</reference>
<proteinExistence type="predicted"/>
<comment type="caution">
    <text evidence="1">The sequence shown here is derived from an EMBL/GenBank/DDBJ whole genome shotgun (WGS) entry which is preliminary data.</text>
</comment>
<sequence>MFIFTKIIDISLPLDSKTVIYPGNPPLKISTIKSSSGTSFHS</sequence>
<name>A0A0G0Q9G3_9BACT</name>
<accession>A0A0G0Q9G3</accession>
<feature type="non-terminal residue" evidence="1">
    <location>
        <position position="42"/>
    </location>
</feature>
<dbReference type="EMBL" id="LBXN01000009">
    <property type="protein sequence ID" value="KKR33971.1"/>
    <property type="molecule type" value="Genomic_DNA"/>
</dbReference>
<dbReference type="AlphaFoldDB" id="A0A0G0Q9G3"/>
<organism evidence="1 2">
    <name type="scientific">Candidatus Gottesmanbacteria bacterium GW2011_GWC2_39_8</name>
    <dbReference type="NCBI Taxonomy" id="1618450"/>
    <lineage>
        <taxon>Bacteria</taxon>
        <taxon>Candidatus Gottesmaniibacteriota</taxon>
    </lineage>
</organism>
<evidence type="ECO:0000313" key="1">
    <source>
        <dbReference type="EMBL" id="KKR33971.1"/>
    </source>
</evidence>
<evidence type="ECO:0000313" key="2">
    <source>
        <dbReference type="Proteomes" id="UP000034539"/>
    </source>
</evidence>
<protein>
    <submittedName>
        <fullName evidence="1">Uncharacterized protein</fullName>
    </submittedName>
</protein>
<gene>
    <name evidence="1" type="ORF">UT63_C0009G0001</name>
</gene>